<comment type="caution">
    <text evidence="1">The sequence shown here is derived from an EMBL/GenBank/DDBJ whole genome shotgun (WGS) entry which is preliminary data.</text>
</comment>
<name>A0ACC1TCV0_9APHY</name>
<reference evidence="1" key="1">
    <citation type="submission" date="2022-07" db="EMBL/GenBank/DDBJ databases">
        <title>Genome Sequence of Phlebia brevispora.</title>
        <authorList>
            <person name="Buettner E."/>
        </authorList>
    </citation>
    <scope>NUCLEOTIDE SEQUENCE</scope>
    <source>
        <strain evidence="1">MPL23</strain>
    </source>
</reference>
<sequence length="375" mass="42559">MSAEDLLDEIRAESLQQFLNDLRHDAFPLGGTHIPPLDEYMACPSSKPLSRGDIIEIQGPSGSGKTHIVYQLLQTCILPPHSPFGGWGKTAVIFDTDGTFNMPRFQTLLEANILSRTTALRQGTLSPRTLKRVFRDALSRVHISRPTSGIQLAASILHLEQYLTADSRCKKSETALVVIDSISTFYWADRFTIEQYRYVRKEERVDVHSPFQHVITAMQRLKATFSPVIVLTNWALHISRHPSSEDDYSDPPLYRQHLHPYLRFKTPEDFLDEETQPSNPVPTFITDISQEHTEEHTSPVTHERPSLFVDYHITLWSAPDATNAHSPMEPLEYVGVQRQLGAGGRTIHAAVRTSGRRESLELRMYIGEHDISWAI</sequence>
<keyword evidence="2" id="KW-1185">Reference proteome</keyword>
<dbReference type="EMBL" id="JANHOG010000084">
    <property type="protein sequence ID" value="KAJ3558510.1"/>
    <property type="molecule type" value="Genomic_DNA"/>
</dbReference>
<accession>A0ACC1TCV0</accession>
<evidence type="ECO:0000313" key="2">
    <source>
        <dbReference type="Proteomes" id="UP001148662"/>
    </source>
</evidence>
<evidence type="ECO:0000313" key="1">
    <source>
        <dbReference type="EMBL" id="KAJ3558510.1"/>
    </source>
</evidence>
<gene>
    <name evidence="1" type="ORF">NM688_g884</name>
</gene>
<protein>
    <submittedName>
        <fullName evidence="1">Uncharacterized protein</fullName>
    </submittedName>
</protein>
<organism evidence="1 2">
    <name type="scientific">Phlebia brevispora</name>
    <dbReference type="NCBI Taxonomy" id="194682"/>
    <lineage>
        <taxon>Eukaryota</taxon>
        <taxon>Fungi</taxon>
        <taxon>Dikarya</taxon>
        <taxon>Basidiomycota</taxon>
        <taxon>Agaricomycotina</taxon>
        <taxon>Agaricomycetes</taxon>
        <taxon>Polyporales</taxon>
        <taxon>Meruliaceae</taxon>
        <taxon>Phlebia</taxon>
    </lineage>
</organism>
<dbReference type="Proteomes" id="UP001148662">
    <property type="component" value="Unassembled WGS sequence"/>
</dbReference>
<proteinExistence type="predicted"/>